<dbReference type="EMBL" id="FWWU01000009">
    <property type="protein sequence ID" value="SMB93709.1"/>
    <property type="molecule type" value="Genomic_DNA"/>
</dbReference>
<protein>
    <recommendedName>
        <fullName evidence="1">ATP-grasp domain-containing protein</fullName>
    </recommendedName>
</protein>
<name>A0A1W1VK06_9DEIO</name>
<dbReference type="Pfam" id="PF14243">
    <property type="entry name" value="R2K_3"/>
    <property type="match status" value="1"/>
</dbReference>
<evidence type="ECO:0000259" key="1">
    <source>
        <dbReference type="Pfam" id="PF14243"/>
    </source>
</evidence>
<dbReference type="InterPro" id="IPR025643">
    <property type="entry name" value="R2K_3"/>
</dbReference>
<dbReference type="STRING" id="695939.SAMN00790413_02087"/>
<dbReference type="AlphaFoldDB" id="A0A1W1VK06"/>
<reference evidence="2 3" key="1">
    <citation type="submission" date="2017-04" db="EMBL/GenBank/DDBJ databases">
        <authorList>
            <person name="Afonso C.L."/>
            <person name="Miller P.J."/>
            <person name="Scott M.A."/>
            <person name="Spackman E."/>
            <person name="Goraichik I."/>
            <person name="Dimitrov K.M."/>
            <person name="Suarez D.L."/>
            <person name="Swayne D.E."/>
        </authorList>
    </citation>
    <scope>NUCLEOTIDE SEQUENCE [LARGE SCALE GENOMIC DNA]</scope>
    <source>
        <strain evidence="2 3">KR-140</strain>
    </source>
</reference>
<proteinExistence type="predicted"/>
<evidence type="ECO:0000313" key="3">
    <source>
        <dbReference type="Proteomes" id="UP000192582"/>
    </source>
</evidence>
<accession>A0A1W1VK06</accession>
<organism evidence="2 3">
    <name type="scientific">Deinococcus hopiensis KR-140</name>
    <dbReference type="NCBI Taxonomy" id="695939"/>
    <lineage>
        <taxon>Bacteria</taxon>
        <taxon>Thermotogati</taxon>
        <taxon>Deinococcota</taxon>
        <taxon>Deinococci</taxon>
        <taxon>Deinococcales</taxon>
        <taxon>Deinococcaceae</taxon>
        <taxon>Deinococcus</taxon>
    </lineage>
</organism>
<dbReference type="Proteomes" id="UP000192582">
    <property type="component" value="Unassembled WGS sequence"/>
</dbReference>
<gene>
    <name evidence="2" type="ORF">SAMN00790413_02087</name>
</gene>
<keyword evidence="3" id="KW-1185">Reference proteome</keyword>
<evidence type="ECO:0000313" key="2">
    <source>
        <dbReference type="EMBL" id="SMB93709.1"/>
    </source>
</evidence>
<feature type="domain" description="ATP-grasp" evidence="1">
    <location>
        <begin position="118"/>
        <end position="242"/>
    </location>
</feature>
<sequence>MGPPPGRRRAPRPGLGAGGEGRVAITIFRSWMMRPEVYAQLHGGLRERGLTPIHTPEQYRLLHHLPESFPYVTHVSPRAVWSDLGREAVRAVLAPFGEGAFIVNQACASMVGPVHLSFPTSPDTEAALRVIETFLVRQGGKFQGGLILRACEPFIPLTRQSRSGTGTPLTRGYRLFFPDGHPVGVTPYWAESKDNGKAPPLEEFAQVAASIPAWFFTLDVAQRTDSKWRAVQLGDGQVAGRLDQTEFYRARAAR</sequence>